<reference evidence="3 4" key="1">
    <citation type="journal article" date="2013" name="Genome Announc.">
        <title>Genome Sequence of the Obligate Gammaproteobacterial Methanotroph Methylomicrobium album Strain BG8.</title>
        <authorList>
            <person name="Kits K.D."/>
            <person name="Kalyuzhnaya M.G."/>
            <person name="Klotz M.G."/>
            <person name="Jetten M.S."/>
            <person name="Op den Camp H.J."/>
            <person name="Vuilleumier S."/>
            <person name="Bringel F."/>
            <person name="Dispirito A.A."/>
            <person name="Murrell J.C."/>
            <person name="Bruce D."/>
            <person name="Cheng J.F."/>
            <person name="Copeland A."/>
            <person name="Goodwin L."/>
            <person name="Hauser L."/>
            <person name="Lajus A."/>
            <person name="Land M.L."/>
            <person name="Lapidus A."/>
            <person name="Lucas S."/>
            <person name="Medigue C."/>
            <person name="Pitluck S."/>
            <person name="Woyke T."/>
            <person name="Zeytun A."/>
            <person name="Stein L.Y."/>
        </authorList>
    </citation>
    <scope>NUCLEOTIDE SEQUENCE [LARGE SCALE GENOMIC DNA]</scope>
    <source>
        <strain evidence="3 4">BG8</strain>
    </source>
</reference>
<protein>
    <recommendedName>
        <fullName evidence="1">YcgL domain-containing protein Metal_3596</fullName>
    </recommendedName>
</protein>
<sequence length="84" mass="9649">MHCFIYKSLQKQDLYLFLRNQDDFSCLPEALKASLGRMEFVFSLEVTPERKLASADPVSVINNLNERGYFLQLPPVLTKPATLQ</sequence>
<evidence type="ECO:0000256" key="1">
    <source>
        <dbReference type="HAMAP-Rule" id="MF_01866"/>
    </source>
</evidence>
<dbReference type="Gene3D" id="3.10.510.20">
    <property type="entry name" value="YcgL domain"/>
    <property type="match status" value="1"/>
</dbReference>
<dbReference type="SUPFAM" id="SSF160191">
    <property type="entry name" value="YcgL-like"/>
    <property type="match status" value="1"/>
</dbReference>
<evidence type="ECO:0000313" key="4">
    <source>
        <dbReference type="Proteomes" id="UP000005090"/>
    </source>
</evidence>
<proteinExistence type="inferred from homology"/>
<dbReference type="STRING" id="686340.Metal_3596"/>
<dbReference type="InterPro" id="IPR038068">
    <property type="entry name" value="YcgL-like_sf"/>
</dbReference>
<dbReference type="eggNOG" id="COG3100">
    <property type="taxonomic scope" value="Bacteria"/>
</dbReference>
<dbReference type="Proteomes" id="UP000005090">
    <property type="component" value="Chromosome"/>
</dbReference>
<dbReference type="HOGENOM" id="CLU_155118_0_0_6"/>
<accession>H8GGG3</accession>
<feature type="domain" description="YcgL" evidence="2">
    <location>
        <begin position="1"/>
        <end position="84"/>
    </location>
</feature>
<dbReference type="PROSITE" id="PS51648">
    <property type="entry name" value="YCGL"/>
    <property type="match status" value="1"/>
</dbReference>
<dbReference type="Pfam" id="PF05166">
    <property type="entry name" value="YcgL"/>
    <property type="match status" value="1"/>
</dbReference>
<name>H8GGG3_METAL</name>
<keyword evidence="4" id="KW-1185">Reference proteome</keyword>
<dbReference type="RefSeq" id="WP_005374472.1">
    <property type="nucleotide sequence ID" value="NZ_CM001475.1"/>
</dbReference>
<dbReference type="HAMAP" id="MF_01866">
    <property type="entry name" value="UPF0745"/>
    <property type="match status" value="1"/>
</dbReference>
<dbReference type="InterPro" id="IPR027354">
    <property type="entry name" value="YcgL_dom"/>
</dbReference>
<organism evidence="3 4">
    <name type="scientific">Methylomicrobium album BG8</name>
    <dbReference type="NCBI Taxonomy" id="686340"/>
    <lineage>
        <taxon>Bacteria</taxon>
        <taxon>Pseudomonadati</taxon>
        <taxon>Pseudomonadota</taxon>
        <taxon>Gammaproteobacteria</taxon>
        <taxon>Methylococcales</taxon>
        <taxon>Methylococcaceae</taxon>
        <taxon>Methylomicrobium</taxon>
    </lineage>
</organism>
<dbReference type="PANTHER" id="PTHR38109:SF1">
    <property type="entry name" value="PROTEIN YCGL"/>
    <property type="match status" value="1"/>
</dbReference>
<dbReference type="PANTHER" id="PTHR38109">
    <property type="entry name" value="PROTEIN YCGL"/>
    <property type="match status" value="1"/>
</dbReference>
<dbReference type="AlphaFoldDB" id="H8GGG3"/>
<evidence type="ECO:0000313" key="3">
    <source>
        <dbReference type="EMBL" id="EIC31243.1"/>
    </source>
</evidence>
<evidence type="ECO:0000259" key="2">
    <source>
        <dbReference type="PROSITE" id="PS51648"/>
    </source>
</evidence>
<gene>
    <name evidence="3" type="ORF">Metal_3596</name>
</gene>
<dbReference type="EMBL" id="CM001475">
    <property type="protein sequence ID" value="EIC31243.1"/>
    <property type="molecule type" value="Genomic_DNA"/>
</dbReference>